<keyword evidence="1" id="KW-0812">Transmembrane</keyword>
<feature type="transmembrane region" description="Helical" evidence="1">
    <location>
        <begin position="64"/>
        <end position="83"/>
    </location>
</feature>
<name>A0A3B0WFQ7_9ZZZZ</name>
<organism evidence="2">
    <name type="scientific">hydrothermal vent metagenome</name>
    <dbReference type="NCBI Taxonomy" id="652676"/>
    <lineage>
        <taxon>unclassified sequences</taxon>
        <taxon>metagenomes</taxon>
        <taxon>ecological metagenomes</taxon>
    </lineage>
</organism>
<sequence>MIAGYFCLVLINFIFKVFDNLHVISTKFNRLKSKSLDDSAFVKGAIRYVSALKFYEIVRNERKYQILSVSKSVIFAIIVFNLLKNNRLNPMHHRRVSGFGSFIIICSGCTHGHKCTRFTGVMACCPIKYSNYFFENS</sequence>
<evidence type="ECO:0000313" key="2">
    <source>
        <dbReference type="EMBL" id="VAW54131.1"/>
    </source>
</evidence>
<dbReference type="AlphaFoldDB" id="A0A3B0WFQ7"/>
<evidence type="ECO:0000256" key="1">
    <source>
        <dbReference type="SAM" id="Phobius"/>
    </source>
</evidence>
<keyword evidence="1" id="KW-0472">Membrane</keyword>
<accession>A0A3B0WFQ7</accession>
<gene>
    <name evidence="2" type="ORF">MNBD_GAMMA05-1516</name>
</gene>
<protein>
    <submittedName>
        <fullName evidence="2">Uncharacterized protein</fullName>
    </submittedName>
</protein>
<reference evidence="2" key="1">
    <citation type="submission" date="2018-06" db="EMBL/GenBank/DDBJ databases">
        <authorList>
            <person name="Zhirakovskaya E."/>
        </authorList>
    </citation>
    <scope>NUCLEOTIDE SEQUENCE</scope>
</reference>
<dbReference type="EMBL" id="UOFE01000038">
    <property type="protein sequence ID" value="VAW54131.1"/>
    <property type="molecule type" value="Genomic_DNA"/>
</dbReference>
<proteinExistence type="predicted"/>
<keyword evidence="1" id="KW-1133">Transmembrane helix</keyword>